<dbReference type="Proteomes" id="UP000092154">
    <property type="component" value="Unassembled WGS sequence"/>
</dbReference>
<proteinExistence type="predicted"/>
<evidence type="ECO:0000313" key="3">
    <source>
        <dbReference type="Proteomes" id="UP000092154"/>
    </source>
</evidence>
<dbReference type="InParanoid" id="A0A1B7MHC8"/>
<gene>
    <name evidence="2" type="ORF">K503DRAFT_777088</name>
</gene>
<name>A0A1B7MHC8_9AGAM</name>
<protein>
    <submittedName>
        <fullName evidence="2">Uncharacterized protein</fullName>
    </submittedName>
</protein>
<keyword evidence="3" id="KW-1185">Reference proteome</keyword>
<reference evidence="2 3" key="1">
    <citation type="submission" date="2016-06" db="EMBL/GenBank/DDBJ databases">
        <title>Comparative genomics of the ectomycorrhizal sister species Rhizopogon vinicolor and Rhizopogon vesiculosus (Basidiomycota: Boletales) reveals a divergence of the mating type B locus.</title>
        <authorList>
            <consortium name="DOE Joint Genome Institute"/>
            <person name="Mujic A.B."/>
            <person name="Kuo A."/>
            <person name="Tritt A."/>
            <person name="Lipzen A."/>
            <person name="Chen C."/>
            <person name="Johnson J."/>
            <person name="Sharma A."/>
            <person name="Barry K."/>
            <person name="Grigoriev I.V."/>
            <person name="Spatafora J.W."/>
        </authorList>
    </citation>
    <scope>NUCLEOTIDE SEQUENCE [LARGE SCALE GENOMIC DNA]</scope>
    <source>
        <strain evidence="2 3">AM-OR11-026</strain>
    </source>
</reference>
<sequence length="90" mass="9281">MAARGPVTGSSRPPQSGVMLQSGGAVQPQPFSNLHAAVATSSTTPTVAATSAAFPSTTSPPDAIILRAGRWTRFWLFVGCVSAQYTDGHH</sequence>
<dbReference type="AlphaFoldDB" id="A0A1B7MHC8"/>
<organism evidence="2 3">
    <name type="scientific">Rhizopogon vinicolor AM-OR11-026</name>
    <dbReference type="NCBI Taxonomy" id="1314800"/>
    <lineage>
        <taxon>Eukaryota</taxon>
        <taxon>Fungi</taxon>
        <taxon>Dikarya</taxon>
        <taxon>Basidiomycota</taxon>
        <taxon>Agaricomycotina</taxon>
        <taxon>Agaricomycetes</taxon>
        <taxon>Agaricomycetidae</taxon>
        <taxon>Boletales</taxon>
        <taxon>Suillineae</taxon>
        <taxon>Rhizopogonaceae</taxon>
        <taxon>Rhizopogon</taxon>
    </lineage>
</organism>
<accession>A0A1B7MHC8</accession>
<dbReference type="EMBL" id="KV449158">
    <property type="protein sequence ID" value="OAX32005.1"/>
    <property type="molecule type" value="Genomic_DNA"/>
</dbReference>
<evidence type="ECO:0000313" key="2">
    <source>
        <dbReference type="EMBL" id="OAX32005.1"/>
    </source>
</evidence>
<dbReference type="OrthoDB" id="2689608at2759"/>
<feature type="region of interest" description="Disordered" evidence="1">
    <location>
        <begin position="1"/>
        <end position="25"/>
    </location>
</feature>
<evidence type="ECO:0000256" key="1">
    <source>
        <dbReference type="SAM" id="MobiDB-lite"/>
    </source>
</evidence>